<dbReference type="KEGG" id="chya:V22_37410"/>
<dbReference type="Proteomes" id="UP000319976">
    <property type="component" value="Chromosome"/>
</dbReference>
<keyword evidence="2" id="KW-1185">Reference proteome</keyword>
<reference evidence="1 2" key="1">
    <citation type="submission" date="2019-02" db="EMBL/GenBank/DDBJ databases">
        <title>Deep-cultivation of Planctomycetes and their phenomic and genomic characterization uncovers novel biology.</title>
        <authorList>
            <person name="Wiegand S."/>
            <person name="Jogler M."/>
            <person name="Boedeker C."/>
            <person name="Pinto D."/>
            <person name="Vollmers J."/>
            <person name="Rivas-Marin E."/>
            <person name="Kohn T."/>
            <person name="Peeters S.H."/>
            <person name="Heuer A."/>
            <person name="Rast P."/>
            <person name="Oberbeckmann S."/>
            <person name="Bunk B."/>
            <person name="Jeske O."/>
            <person name="Meyerdierks A."/>
            <person name="Storesund J.E."/>
            <person name="Kallscheuer N."/>
            <person name="Luecker S."/>
            <person name="Lage O.M."/>
            <person name="Pohl T."/>
            <person name="Merkel B.J."/>
            <person name="Hornburger P."/>
            <person name="Mueller R.-W."/>
            <person name="Bruemmer F."/>
            <person name="Labrenz M."/>
            <person name="Spormann A.M."/>
            <person name="Op den Camp H."/>
            <person name="Overmann J."/>
            <person name="Amann R."/>
            <person name="Jetten M.S.M."/>
            <person name="Mascher T."/>
            <person name="Medema M.H."/>
            <person name="Devos D.P."/>
            <person name="Kaster A.-K."/>
            <person name="Ovreas L."/>
            <person name="Rohde M."/>
            <person name="Galperin M.Y."/>
            <person name="Jogler C."/>
        </authorList>
    </citation>
    <scope>NUCLEOTIDE SEQUENCE [LARGE SCALE GENOMIC DNA]</scope>
    <source>
        <strain evidence="1 2">V22</strain>
    </source>
</reference>
<accession>A0A517TDM7</accession>
<organism evidence="1 2">
    <name type="scientific">Calycomorphotria hydatis</name>
    <dbReference type="NCBI Taxonomy" id="2528027"/>
    <lineage>
        <taxon>Bacteria</taxon>
        <taxon>Pseudomonadati</taxon>
        <taxon>Planctomycetota</taxon>
        <taxon>Planctomycetia</taxon>
        <taxon>Planctomycetales</taxon>
        <taxon>Planctomycetaceae</taxon>
        <taxon>Calycomorphotria</taxon>
    </lineage>
</organism>
<protein>
    <submittedName>
        <fullName evidence="1">Uncharacterized protein</fullName>
    </submittedName>
</protein>
<proteinExistence type="predicted"/>
<evidence type="ECO:0000313" key="1">
    <source>
        <dbReference type="EMBL" id="QDT66473.1"/>
    </source>
</evidence>
<name>A0A517TDM7_9PLAN</name>
<gene>
    <name evidence="1" type="ORF">V22_37410</name>
</gene>
<evidence type="ECO:0000313" key="2">
    <source>
        <dbReference type="Proteomes" id="UP000319976"/>
    </source>
</evidence>
<dbReference type="AlphaFoldDB" id="A0A517TDM7"/>
<sequence>MLSQTYLTAQLLWLFCESKRNLALVDADAYIPGQGYIGTLGVDAPDVIAAFSDKAEQLRQQQIIVCGRFETGWIDSSECCRIIAKAAGLPEPHGWFDSDQVKQIFGKANWPNFDGLERGAEPWDSSEYSRHVVAKAFVDLCVEYNLEIHFG</sequence>
<dbReference type="EMBL" id="CP036316">
    <property type="protein sequence ID" value="QDT66473.1"/>
    <property type="molecule type" value="Genomic_DNA"/>
</dbReference>